<dbReference type="Gene3D" id="3.30.70.2670">
    <property type="match status" value="1"/>
</dbReference>
<dbReference type="Proteomes" id="UP000786693">
    <property type="component" value="Unassembled WGS sequence"/>
</dbReference>
<dbReference type="EMBL" id="BPFH01000003">
    <property type="protein sequence ID" value="GIT95376.1"/>
    <property type="molecule type" value="Genomic_DNA"/>
</dbReference>
<feature type="domain" description="Transcriptional repressor PaaX-like N-terminal" evidence="1">
    <location>
        <begin position="19"/>
        <end position="87"/>
    </location>
</feature>
<dbReference type="Gene3D" id="1.20.58.1460">
    <property type="match status" value="1"/>
</dbReference>
<dbReference type="PANTHER" id="PTHR30319">
    <property type="entry name" value="PHENYLACETIC ACID REGULATOR-RELATED TRANSCRIPTIONAL REPRESSOR"/>
    <property type="match status" value="1"/>
</dbReference>
<organism evidence="3 4">
    <name type="scientific">Jannaschia pagri</name>
    <dbReference type="NCBI Taxonomy" id="2829797"/>
    <lineage>
        <taxon>Bacteria</taxon>
        <taxon>Pseudomonadati</taxon>
        <taxon>Pseudomonadota</taxon>
        <taxon>Alphaproteobacteria</taxon>
        <taxon>Rhodobacterales</taxon>
        <taxon>Roseobacteraceae</taxon>
        <taxon>Jannaschia</taxon>
    </lineage>
</organism>
<keyword evidence="4" id="KW-1185">Reference proteome</keyword>
<dbReference type="SUPFAM" id="SSF46785">
    <property type="entry name" value="Winged helix' DNA-binding domain"/>
    <property type="match status" value="1"/>
</dbReference>
<dbReference type="Gene3D" id="1.10.10.10">
    <property type="entry name" value="Winged helix-like DNA-binding domain superfamily/Winged helix DNA-binding domain"/>
    <property type="match status" value="1"/>
</dbReference>
<feature type="domain" description="Transcriptional repressor PaaX-like C-terminal" evidence="2">
    <location>
        <begin position="158"/>
        <end position="228"/>
    </location>
</feature>
<evidence type="ECO:0000259" key="1">
    <source>
        <dbReference type="Pfam" id="PF07848"/>
    </source>
</evidence>
<proteinExistence type="predicted"/>
<evidence type="ECO:0000313" key="4">
    <source>
        <dbReference type="Proteomes" id="UP000786693"/>
    </source>
</evidence>
<comment type="caution">
    <text evidence="3">The sequence shown here is derived from an EMBL/GenBank/DDBJ whole genome shotgun (WGS) entry which is preliminary data.</text>
</comment>
<gene>
    <name evidence="3" type="ORF">JANAI62_19990</name>
</gene>
<dbReference type="RefSeq" id="WP_220748869.1">
    <property type="nucleotide sequence ID" value="NZ_BPFH01000003.1"/>
</dbReference>
<dbReference type="InterPro" id="IPR013225">
    <property type="entry name" value="PaaX_C"/>
</dbReference>
<dbReference type="InterPro" id="IPR036390">
    <property type="entry name" value="WH_DNA-bd_sf"/>
</dbReference>
<dbReference type="Pfam" id="PF08223">
    <property type="entry name" value="PaaX_C"/>
    <property type="match status" value="1"/>
</dbReference>
<protein>
    <recommendedName>
        <fullName evidence="5">Transcriptional regulator, PaaX family</fullName>
    </recommendedName>
</protein>
<evidence type="ECO:0008006" key="5">
    <source>
        <dbReference type="Google" id="ProtNLM"/>
    </source>
</evidence>
<dbReference type="PANTHER" id="PTHR30319:SF1">
    <property type="entry name" value="TRANSCRIPTIONAL REPRESSOR PAAX"/>
    <property type="match status" value="1"/>
</dbReference>
<accession>A0ABQ4NLT9</accession>
<dbReference type="InterPro" id="IPR012906">
    <property type="entry name" value="PaaX-like_N"/>
</dbReference>
<reference evidence="3 4" key="1">
    <citation type="submission" date="2021-05" db="EMBL/GenBank/DDBJ databases">
        <title>Bacteria Genome sequencing.</title>
        <authorList>
            <person name="Takabe Y."/>
            <person name="Nakajima Y."/>
            <person name="Suzuki S."/>
            <person name="Shiozaki T."/>
        </authorList>
    </citation>
    <scope>NUCLEOTIDE SEQUENCE [LARGE SCALE GENOMIC DNA]</scope>
    <source>
        <strain evidence="3 4">AI_62</strain>
    </source>
</reference>
<dbReference type="Pfam" id="PF07848">
    <property type="entry name" value="PaaX"/>
    <property type="match status" value="1"/>
</dbReference>
<name>A0ABQ4NLT9_9RHOB</name>
<evidence type="ECO:0000313" key="3">
    <source>
        <dbReference type="EMBL" id="GIT95376.1"/>
    </source>
</evidence>
<dbReference type="InterPro" id="IPR036388">
    <property type="entry name" value="WH-like_DNA-bd_sf"/>
</dbReference>
<evidence type="ECO:0000259" key="2">
    <source>
        <dbReference type="Pfam" id="PF08223"/>
    </source>
</evidence>
<sequence>MDDFDRLIAHLRDGQTHRTWSVLVTVFGDLARVPGQEVGSPLLSRLCAPIGIRPEALRVALHRLRKDNWVSARRAGRHSLYVLTEEGLRQSRAASPKIYGVHGGSRAYLVLRDDGGAVLAPTPPTNEWSVPLSTAPPDWLRAQTCREGTAELAADTRRRFAALQAELAKTPVLEPIQIAALRILVVHTWRRVALRLPDLPDFALPGGDDIRQARGLFQTLLARLPAPAVDTL</sequence>